<evidence type="ECO:0000256" key="10">
    <source>
        <dbReference type="ARBA" id="ARBA00023242"/>
    </source>
</evidence>
<dbReference type="GO" id="GO:0033314">
    <property type="term" value="P:mitotic DNA replication checkpoint signaling"/>
    <property type="evidence" value="ECO:0007669"/>
    <property type="project" value="TreeGrafter"/>
</dbReference>
<dbReference type="InterPro" id="IPR003593">
    <property type="entry name" value="AAA+_ATPase"/>
</dbReference>
<keyword evidence="6 11" id="KW-0547">Nucleotide-binding</keyword>
<dbReference type="InterPro" id="IPR050311">
    <property type="entry name" value="ORC1/CDC6"/>
</dbReference>
<dbReference type="SUPFAM" id="SSF52540">
    <property type="entry name" value="P-loop containing nucleoside triphosphate hydrolases"/>
    <property type="match status" value="1"/>
</dbReference>
<evidence type="ECO:0000256" key="5">
    <source>
        <dbReference type="ARBA" id="ARBA00022723"/>
    </source>
</evidence>
<dbReference type="Pfam" id="PF00004">
    <property type="entry name" value="AAA"/>
    <property type="match status" value="1"/>
</dbReference>
<evidence type="ECO:0000256" key="3">
    <source>
        <dbReference type="ARBA" id="ARBA00019081"/>
    </source>
</evidence>
<dbReference type="PANTHER" id="PTHR10763">
    <property type="entry name" value="CELL DIVISION CONTROL PROTEIN 6-RELATED"/>
    <property type="match status" value="1"/>
</dbReference>
<dbReference type="GO" id="GO:0005664">
    <property type="term" value="C:nuclear origin of replication recognition complex"/>
    <property type="evidence" value="ECO:0007669"/>
    <property type="project" value="TreeGrafter"/>
</dbReference>
<keyword evidence="4 11" id="KW-0235">DNA replication</keyword>
<dbReference type="GO" id="GO:0006270">
    <property type="term" value="P:DNA replication initiation"/>
    <property type="evidence" value="ECO:0007669"/>
    <property type="project" value="TreeGrafter"/>
</dbReference>
<keyword evidence="7 11" id="KW-0067">ATP-binding</keyword>
<organism evidence="14 15">
    <name type="scientific">Bemisia tabaci</name>
    <name type="common">Sweetpotato whitefly</name>
    <name type="synonym">Aleurodes tabaci</name>
    <dbReference type="NCBI Taxonomy" id="7038"/>
    <lineage>
        <taxon>Eukaryota</taxon>
        <taxon>Metazoa</taxon>
        <taxon>Ecdysozoa</taxon>
        <taxon>Arthropoda</taxon>
        <taxon>Hexapoda</taxon>
        <taxon>Insecta</taxon>
        <taxon>Pterygota</taxon>
        <taxon>Neoptera</taxon>
        <taxon>Paraneoptera</taxon>
        <taxon>Hemiptera</taxon>
        <taxon>Sternorrhyncha</taxon>
        <taxon>Aleyrodoidea</taxon>
        <taxon>Aleyrodidae</taxon>
        <taxon>Aleyrodinae</taxon>
        <taxon>Bemisia</taxon>
    </lineage>
</organism>
<proteinExistence type="inferred from homology"/>
<sequence>MSPSPATRRRSSRLDECQSPKESPSFRSSPRFSVDSPSKIKKYADFSQDSDESDGENTSQERRGRKRSVRQSPRNSPCTPKAKRKLDGSELRKKVLTPKQTPNERLTDKEVILSLSRVDEDSETEDYSTEPLATSKSNSRIKRRLESADEFKAQDSPKEAETALRCSSRTKRRLESQDENSALDKQEPLTPKSKQRIPKAEEAPKTPRSIHKHPGGKSGYSTPQSAKFKINPSTPRTPIDEARANLHISAVPKSLPCRKSEFDTVYNFLARKIESQSGGVMYISGVPGTGKTATVHKVIESLREEAEKEEIDPFIFIEVNALRVSEPRQAYVKIWKDLTGETVSVPVAQTSLEKKFSRPAKKATIILVDELDYLCNRRQDVIYNILDWTTKRDARLIVLTIANTMDLPERTLKGRVTSRMGLTRLMFQPYTHTQLQEIVMNRLDKFKVFQPDAVQLVSRKVAAVSGDARRALDICRRATEYADEKMLVTIAHVHEVLQNIFTGPRVMTIRNCSEMEKLVLRSLRDESLRTGVEETHLKKMYRGLTGLCGVEALHVPSIGSVSQLCTKLSNMGLIIAENSSNTYLYRKLLLNVSVDDLHFALDENFQ</sequence>
<keyword evidence="9 11" id="KW-0238">DNA-binding</keyword>
<evidence type="ECO:0000256" key="2">
    <source>
        <dbReference type="ARBA" id="ARBA00008398"/>
    </source>
</evidence>
<evidence type="ECO:0000256" key="4">
    <source>
        <dbReference type="ARBA" id="ARBA00022705"/>
    </source>
</evidence>
<feature type="compositionally biased region" description="Low complexity" evidence="12">
    <location>
        <begin position="20"/>
        <end position="37"/>
    </location>
</feature>
<dbReference type="InterPro" id="IPR054425">
    <property type="entry name" value="Cdc6_ORC1-like_ATPase_lid"/>
</dbReference>
<dbReference type="InterPro" id="IPR027417">
    <property type="entry name" value="P-loop_NTPase"/>
</dbReference>
<evidence type="ECO:0000256" key="11">
    <source>
        <dbReference type="RuleBase" id="RU365058"/>
    </source>
</evidence>
<dbReference type="KEGG" id="btab:109039044"/>
<keyword evidence="10 11" id="KW-0539">Nucleus</keyword>
<accession>A0A9P0F3T3</accession>
<evidence type="ECO:0000256" key="9">
    <source>
        <dbReference type="ARBA" id="ARBA00023125"/>
    </source>
</evidence>
<dbReference type="Gene3D" id="1.10.8.60">
    <property type="match status" value="1"/>
</dbReference>
<feature type="compositionally biased region" description="Polar residues" evidence="12">
    <location>
        <begin position="219"/>
        <end position="236"/>
    </location>
</feature>
<evidence type="ECO:0000256" key="8">
    <source>
        <dbReference type="ARBA" id="ARBA00022842"/>
    </source>
</evidence>
<name>A0A9P0F3T3_BEMTA</name>
<dbReference type="Pfam" id="PF09079">
    <property type="entry name" value="WHD_Cdc6"/>
    <property type="match status" value="1"/>
</dbReference>
<dbReference type="GO" id="GO:0005524">
    <property type="term" value="F:ATP binding"/>
    <property type="evidence" value="ECO:0007669"/>
    <property type="project" value="UniProtKB-KW"/>
</dbReference>
<dbReference type="InterPro" id="IPR015163">
    <property type="entry name" value="Cdc6_C"/>
</dbReference>
<feature type="region of interest" description="Disordered" evidence="12">
    <location>
        <begin position="1"/>
        <end position="238"/>
    </location>
</feature>
<dbReference type="InterPro" id="IPR003959">
    <property type="entry name" value="ATPase_AAA_core"/>
</dbReference>
<reference evidence="14" key="1">
    <citation type="submission" date="2021-12" db="EMBL/GenBank/DDBJ databases">
        <authorList>
            <person name="King R."/>
        </authorList>
    </citation>
    <scope>NUCLEOTIDE SEQUENCE</scope>
</reference>
<gene>
    <name evidence="14" type="ORF">BEMITA_LOCUS7426</name>
</gene>
<evidence type="ECO:0000256" key="6">
    <source>
        <dbReference type="ARBA" id="ARBA00022741"/>
    </source>
</evidence>
<dbReference type="CDD" id="cd00009">
    <property type="entry name" value="AAA"/>
    <property type="match status" value="1"/>
</dbReference>
<dbReference type="FunFam" id="3.40.50.300:FF:000199">
    <property type="entry name" value="Origin recognition complex subunit 1"/>
    <property type="match status" value="1"/>
</dbReference>
<keyword evidence="15" id="KW-1185">Reference proteome</keyword>
<comment type="function">
    <text evidence="11">Component of the origin recognition complex (ORC) that binds origins of replication. DNA-binding is ATP-dependent, however specific DNA sequences that define origins of replication have not been identified so far. ORC is required to assemble the pre-replication complex necessary to initiate DNA replication.</text>
</comment>
<evidence type="ECO:0000313" key="14">
    <source>
        <dbReference type="EMBL" id="CAH0388515.1"/>
    </source>
</evidence>
<comment type="similarity">
    <text evidence="2 11">Belongs to the ORC1 family.</text>
</comment>
<feature type="domain" description="AAA+ ATPase" evidence="13">
    <location>
        <begin position="277"/>
        <end position="427"/>
    </location>
</feature>
<dbReference type="FunFam" id="1.10.8.60:FF:000062">
    <property type="entry name" value="Origin recognition complex subunit 1"/>
    <property type="match status" value="1"/>
</dbReference>
<evidence type="ECO:0000313" key="15">
    <source>
        <dbReference type="Proteomes" id="UP001152759"/>
    </source>
</evidence>
<evidence type="ECO:0000256" key="1">
    <source>
        <dbReference type="ARBA" id="ARBA00004123"/>
    </source>
</evidence>
<comment type="subcellular location">
    <subcellularLocation>
        <location evidence="1 11">Nucleus</location>
    </subcellularLocation>
</comment>
<keyword evidence="8" id="KW-0460">Magnesium</keyword>
<evidence type="ECO:0000256" key="12">
    <source>
        <dbReference type="SAM" id="MobiDB-lite"/>
    </source>
</evidence>
<evidence type="ECO:0000259" key="13">
    <source>
        <dbReference type="SMART" id="SM00382"/>
    </source>
</evidence>
<dbReference type="SMART" id="SM00382">
    <property type="entry name" value="AAA"/>
    <property type="match status" value="1"/>
</dbReference>
<dbReference type="GO" id="GO:0003688">
    <property type="term" value="F:DNA replication origin binding"/>
    <property type="evidence" value="ECO:0007669"/>
    <property type="project" value="TreeGrafter"/>
</dbReference>
<keyword evidence="5" id="KW-0479">Metal-binding</keyword>
<dbReference type="AlphaFoldDB" id="A0A9P0F3T3"/>
<dbReference type="GO" id="GO:0046872">
    <property type="term" value="F:metal ion binding"/>
    <property type="evidence" value="ECO:0007669"/>
    <property type="project" value="UniProtKB-KW"/>
</dbReference>
<dbReference type="PANTHER" id="PTHR10763:SF23">
    <property type="entry name" value="ORIGIN RECOGNITION COMPLEX SUBUNIT 1"/>
    <property type="match status" value="1"/>
</dbReference>
<comment type="subunit">
    <text evidence="11">ORC is composed of six subunits.</text>
</comment>
<dbReference type="GO" id="GO:0016887">
    <property type="term" value="F:ATP hydrolysis activity"/>
    <property type="evidence" value="ECO:0007669"/>
    <property type="project" value="InterPro"/>
</dbReference>
<dbReference type="EMBL" id="OU963865">
    <property type="protein sequence ID" value="CAH0388515.1"/>
    <property type="molecule type" value="Genomic_DNA"/>
</dbReference>
<protein>
    <recommendedName>
        <fullName evidence="3 11">Origin recognition complex subunit 1</fullName>
    </recommendedName>
</protein>
<dbReference type="Proteomes" id="UP001152759">
    <property type="component" value="Chromosome 4"/>
</dbReference>
<feature type="compositionally biased region" description="Basic and acidic residues" evidence="12">
    <location>
        <begin position="144"/>
        <end position="162"/>
    </location>
</feature>
<evidence type="ECO:0000256" key="7">
    <source>
        <dbReference type="ARBA" id="ARBA00022840"/>
    </source>
</evidence>
<dbReference type="Pfam" id="PF22606">
    <property type="entry name" value="Cdc6-ORC-like_ATPase_lid"/>
    <property type="match status" value="1"/>
</dbReference>
<dbReference type="Gene3D" id="3.40.50.300">
    <property type="entry name" value="P-loop containing nucleotide triphosphate hydrolases"/>
    <property type="match status" value="1"/>
</dbReference>